<organism evidence="1 2">
    <name type="scientific">Avena sativa</name>
    <name type="common">Oat</name>
    <dbReference type="NCBI Taxonomy" id="4498"/>
    <lineage>
        <taxon>Eukaryota</taxon>
        <taxon>Viridiplantae</taxon>
        <taxon>Streptophyta</taxon>
        <taxon>Embryophyta</taxon>
        <taxon>Tracheophyta</taxon>
        <taxon>Spermatophyta</taxon>
        <taxon>Magnoliopsida</taxon>
        <taxon>Liliopsida</taxon>
        <taxon>Poales</taxon>
        <taxon>Poaceae</taxon>
        <taxon>BOP clade</taxon>
        <taxon>Pooideae</taxon>
        <taxon>Poodae</taxon>
        <taxon>Poeae</taxon>
        <taxon>Poeae Chloroplast Group 1 (Aveneae type)</taxon>
        <taxon>Aveninae</taxon>
        <taxon>Avena</taxon>
    </lineage>
</organism>
<keyword evidence="2" id="KW-1185">Reference proteome</keyword>
<proteinExistence type="predicted"/>
<dbReference type="EnsemblPlants" id="AVESA.00010b.r2.7DG1354580.1">
    <property type="protein sequence ID" value="AVESA.00010b.r2.7DG1354580.1.CDS.1"/>
    <property type="gene ID" value="AVESA.00010b.r2.7DG1354580"/>
</dbReference>
<accession>A0ACD6ACW5</accession>
<dbReference type="Proteomes" id="UP001732700">
    <property type="component" value="Chromosome 7D"/>
</dbReference>
<evidence type="ECO:0000313" key="1">
    <source>
        <dbReference type="EnsemblPlants" id="AVESA.00010b.r2.7DG1354580.1.CDS.1"/>
    </source>
</evidence>
<reference evidence="1" key="1">
    <citation type="submission" date="2021-05" db="EMBL/GenBank/DDBJ databases">
        <authorList>
            <person name="Scholz U."/>
            <person name="Mascher M."/>
            <person name="Fiebig A."/>
        </authorList>
    </citation>
    <scope>NUCLEOTIDE SEQUENCE [LARGE SCALE GENOMIC DNA]</scope>
</reference>
<name>A0ACD6ACW5_AVESA</name>
<protein>
    <submittedName>
        <fullName evidence="1">Uncharacterized protein</fullName>
    </submittedName>
</protein>
<sequence length="440" mass="48851">MFLPSECVLERRVRSDGDLDLSDKNLQLLMLKCEDRKADGYEGKEVEIHNERVKKMNIGVRLAAAPPPAASYLVILGARLFAKIVAVDETVVVIMLGFTGDGGRMSYLVYDAVALSLRMIPPPDRGSNLSIARGASSSCALVVHTTGVLAGTKYGASLRLWQPSSSSRPWSKFKKYSLTGRIDWSAIRIDTEFSFKGHAYWVDLLCGVSYCSCDAVLDDDDNSNPVEFGFIPLPSEARGNHRNYKRVALPVAYRAMGAAGDSLIRFVSINGFQEHVEHKDRTVTVWKLLGHGGKQVQGWEKKHELSLETLWGYQGFGDVPKDLTPMYPLLSTKDADVVYLALGEFYENLYKKKFYPRTARYLLAVDMRNKTVASVPLARSMFDAFVSCGFSRRLRKALVGPCDDEGIPLRGNGGNVVAEAPVPMKKKKLRRREGNVVEQA</sequence>
<evidence type="ECO:0000313" key="2">
    <source>
        <dbReference type="Proteomes" id="UP001732700"/>
    </source>
</evidence>
<reference evidence="1" key="2">
    <citation type="submission" date="2025-09" db="UniProtKB">
        <authorList>
            <consortium name="EnsemblPlants"/>
        </authorList>
    </citation>
    <scope>IDENTIFICATION</scope>
</reference>